<reference evidence="2 3" key="1">
    <citation type="submission" date="2024-02" db="EMBL/GenBank/DDBJ databases">
        <title>De novo assembly and annotation of 12 fungi associated with fruit tree decline syndrome in Ontario, Canada.</title>
        <authorList>
            <person name="Sulman M."/>
            <person name="Ellouze W."/>
            <person name="Ilyukhin E."/>
        </authorList>
    </citation>
    <scope>NUCLEOTIDE SEQUENCE [LARGE SCALE GENOMIC DNA]</scope>
    <source>
        <strain evidence="2 3">M97-236</strain>
    </source>
</reference>
<name>A0ABR3S0H6_9PLEO</name>
<gene>
    <name evidence="2" type="ORF">SLS59_001257</name>
</gene>
<evidence type="ECO:0000256" key="1">
    <source>
        <dbReference type="SAM" id="MobiDB-lite"/>
    </source>
</evidence>
<sequence>MLTRHENELNSIKTIIGIIDDEEDLQIVTVNAELRRMEEVQKKLAKLLERLDPKTKSRANQVARQLVQGSTDEKNLSSVMEELAQVKATLLLRIQVAQVGVIRTMHKEHVANTMVIQRIDRCLRENVQECKGLRIARLLKNRRLSEDGTVLLTPEDMLALSKEEESADSEPETLVDDTGTPSCNFPVKTERIIRQNIAKEQALQFNAAVETDIWKDVSRIVITDNVAEGQALQINYGTTLAVATKWVEKQDQIITTSRRKRHDGVQQTRSR</sequence>
<comment type="caution">
    <text evidence="2">The sequence shown here is derived from an EMBL/GenBank/DDBJ whole genome shotgun (WGS) entry which is preliminary data.</text>
</comment>
<dbReference type="EMBL" id="JAKIXB020000003">
    <property type="protein sequence ID" value="KAL1609747.1"/>
    <property type="molecule type" value="Genomic_DNA"/>
</dbReference>
<keyword evidence="3" id="KW-1185">Reference proteome</keyword>
<evidence type="ECO:0000313" key="3">
    <source>
        <dbReference type="Proteomes" id="UP001521222"/>
    </source>
</evidence>
<protein>
    <submittedName>
        <fullName evidence="2">Uncharacterized protein</fullName>
    </submittedName>
</protein>
<evidence type="ECO:0000313" key="2">
    <source>
        <dbReference type="EMBL" id="KAL1609747.1"/>
    </source>
</evidence>
<dbReference type="Proteomes" id="UP001521222">
    <property type="component" value="Unassembled WGS sequence"/>
</dbReference>
<accession>A0ABR3S0H6</accession>
<feature type="region of interest" description="Disordered" evidence="1">
    <location>
        <begin position="161"/>
        <end position="181"/>
    </location>
</feature>
<proteinExistence type="predicted"/>
<feature type="compositionally biased region" description="Acidic residues" evidence="1">
    <location>
        <begin position="165"/>
        <end position="175"/>
    </location>
</feature>
<organism evidence="2 3">
    <name type="scientific">Nothophoma quercina</name>
    <dbReference type="NCBI Taxonomy" id="749835"/>
    <lineage>
        <taxon>Eukaryota</taxon>
        <taxon>Fungi</taxon>
        <taxon>Dikarya</taxon>
        <taxon>Ascomycota</taxon>
        <taxon>Pezizomycotina</taxon>
        <taxon>Dothideomycetes</taxon>
        <taxon>Pleosporomycetidae</taxon>
        <taxon>Pleosporales</taxon>
        <taxon>Pleosporineae</taxon>
        <taxon>Didymellaceae</taxon>
        <taxon>Nothophoma</taxon>
    </lineage>
</organism>